<dbReference type="AlphaFoldDB" id="A0A1G8ZB36"/>
<dbReference type="GO" id="GO:0019878">
    <property type="term" value="P:lysine biosynthetic process via aminoadipic acid"/>
    <property type="evidence" value="ECO:0007669"/>
    <property type="project" value="TreeGrafter"/>
</dbReference>
<comment type="similarity">
    <text evidence="1">Belongs to the P-Pant transferase superfamily. Gsp/Sfp/HetI/AcpT family.</text>
</comment>
<dbReference type="InterPro" id="IPR008278">
    <property type="entry name" value="4-PPantetheinyl_Trfase_dom"/>
</dbReference>
<evidence type="ECO:0000256" key="2">
    <source>
        <dbReference type="ARBA" id="ARBA00022679"/>
    </source>
</evidence>
<dbReference type="PANTHER" id="PTHR12215:SF10">
    <property type="entry name" value="L-AMINOADIPATE-SEMIALDEHYDE DEHYDROGENASE-PHOSPHOPANTETHEINYL TRANSFERASE"/>
    <property type="match status" value="1"/>
</dbReference>
<feature type="domain" description="4'-phosphopantetheinyl transferase" evidence="3">
    <location>
        <begin position="108"/>
        <end position="173"/>
    </location>
</feature>
<dbReference type="EMBL" id="FNFM01000004">
    <property type="protein sequence ID" value="SDK12281.1"/>
    <property type="molecule type" value="Genomic_DNA"/>
</dbReference>
<keyword evidence="2 4" id="KW-0808">Transferase</keyword>
<evidence type="ECO:0000259" key="3">
    <source>
        <dbReference type="Pfam" id="PF01648"/>
    </source>
</evidence>
<gene>
    <name evidence="4" type="ORF">SAMN04487820_104346</name>
</gene>
<dbReference type="SUPFAM" id="SSF56214">
    <property type="entry name" value="4'-phosphopantetheinyl transferase"/>
    <property type="match status" value="2"/>
</dbReference>
<dbReference type="Proteomes" id="UP000199213">
    <property type="component" value="Unassembled WGS sequence"/>
</dbReference>
<dbReference type="InterPro" id="IPR050559">
    <property type="entry name" value="P-Pant_transferase_sf"/>
</dbReference>
<name>A0A1G8ZB36_ACTMZ</name>
<sequence length="248" mass="26838">MHLWLLRQPWTEPPGAPLQTGELDESERQRASAFLRPHDRLLYLTAHIALRRILAAYLDTVPGEVRLSRTSCPACGGLHGKPVMVGTPLHYSLSHTSGLALFGVATEPVGVDVEVLPSEETVEMCSPALHPDEQAELARYPSARRQLPFGRLWTRKEAYLKGLGTGLCRDLAADYLGRADDGPAPSAPPGWVVDNIACGSEHVNHVAAAAVVDGVSRPTNARWLPADCLYSAYSAELLGTDFRVGTKS</sequence>
<protein>
    <submittedName>
        <fullName evidence="4">4'-phosphopantetheinyl transferase</fullName>
    </submittedName>
</protein>
<dbReference type="Pfam" id="PF01648">
    <property type="entry name" value="ACPS"/>
    <property type="match status" value="1"/>
</dbReference>
<evidence type="ECO:0000313" key="4">
    <source>
        <dbReference type="EMBL" id="SDK12281.1"/>
    </source>
</evidence>
<evidence type="ECO:0000313" key="5">
    <source>
        <dbReference type="Proteomes" id="UP000199213"/>
    </source>
</evidence>
<dbReference type="GO" id="GO:0008897">
    <property type="term" value="F:holo-[acyl-carrier-protein] synthase activity"/>
    <property type="evidence" value="ECO:0007669"/>
    <property type="project" value="InterPro"/>
</dbReference>
<accession>A0A1G8ZB36</accession>
<evidence type="ECO:0000256" key="1">
    <source>
        <dbReference type="ARBA" id="ARBA00010990"/>
    </source>
</evidence>
<dbReference type="GO" id="GO:0000287">
    <property type="term" value="F:magnesium ion binding"/>
    <property type="evidence" value="ECO:0007669"/>
    <property type="project" value="InterPro"/>
</dbReference>
<reference evidence="5" key="1">
    <citation type="submission" date="2016-10" db="EMBL/GenBank/DDBJ databases">
        <authorList>
            <person name="Varghese N."/>
            <person name="Submissions S."/>
        </authorList>
    </citation>
    <scope>NUCLEOTIDE SEQUENCE [LARGE SCALE GENOMIC DNA]</scope>
    <source>
        <strain evidence="5">DSM 45460</strain>
    </source>
</reference>
<dbReference type="Gene3D" id="3.90.470.20">
    <property type="entry name" value="4'-phosphopantetheinyl transferase domain"/>
    <property type="match status" value="2"/>
</dbReference>
<keyword evidence="5" id="KW-1185">Reference proteome</keyword>
<organism evidence="4 5">
    <name type="scientific">Actinopolyspora mzabensis</name>
    <dbReference type="NCBI Taxonomy" id="995066"/>
    <lineage>
        <taxon>Bacteria</taxon>
        <taxon>Bacillati</taxon>
        <taxon>Actinomycetota</taxon>
        <taxon>Actinomycetes</taxon>
        <taxon>Actinopolysporales</taxon>
        <taxon>Actinopolysporaceae</taxon>
        <taxon>Actinopolyspora</taxon>
    </lineage>
</organism>
<dbReference type="PANTHER" id="PTHR12215">
    <property type="entry name" value="PHOSPHOPANTETHEINE TRANSFERASE"/>
    <property type="match status" value="1"/>
</dbReference>
<dbReference type="InterPro" id="IPR037143">
    <property type="entry name" value="4-PPantetheinyl_Trfase_dom_sf"/>
</dbReference>
<proteinExistence type="inferred from homology"/>
<dbReference type="GO" id="GO:0005829">
    <property type="term" value="C:cytosol"/>
    <property type="evidence" value="ECO:0007669"/>
    <property type="project" value="TreeGrafter"/>
</dbReference>